<keyword evidence="5 7" id="KW-1133">Transmembrane helix</keyword>
<keyword evidence="3" id="KW-1003">Cell membrane</keyword>
<proteinExistence type="inferred from homology"/>
<dbReference type="SUPFAM" id="SSF161098">
    <property type="entry name" value="MetI-like"/>
    <property type="match status" value="1"/>
</dbReference>
<reference evidence="9 10" key="1">
    <citation type="submission" date="2020-08" db="EMBL/GenBank/DDBJ databases">
        <title>Genomic Encyclopedia of Type Strains, Phase IV (KMG-IV): sequencing the most valuable type-strain genomes for metagenomic binning, comparative biology and taxonomic classification.</title>
        <authorList>
            <person name="Goeker M."/>
        </authorList>
    </citation>
    <scope>NUCLEOTIDE SEQUENCE [LARGE SCALE GENOMIC DNA]</scope>
    <source>
        <strain evidence="9 10">DSM 103526</strain>
    </source>
</reference>
<feature type="transmembrane region" description="Helical" evidence="7">
    <location>
        <begin position="253"/>
        <end position="276"/>
    </location>
</feature>
<feature type="domain" description="ABC transmembrane type-1" evidence="8">
    <location>
        <begin position="84"/>
        <end position="277"/>
    </location>
</feature>
<feature type="transmembrane region" description="Helical" evidence="7">
    <location>
        <begin position="20"/>
        <end position="37"/>
    </location>
</feature>
<dbReference type="Proteomes" id="UP000579281">
    <property type="component" value="Unassembled WGS sequence"/>
</dbReference>
<dbReference type="PROSITE" id="PS50928">
    <property type="entry name" value="ABC_TM1"/>
    <property type="match status" value="1"/>
</dbReference>
<dbReference type="PANTHER" id="PTHR30043">
    <property type="entry name" value="PHOSPHONATES TRANSPORT SYSTEM PERMEASE PROTEIN"/>
    <property type="match status" value="1"/>
</dbReference>
<evidence type="ECO:0000313" key="9">
    <source>
        <dbReference type="EMBL" id="MBB6216303.1"/>
    </source>
</evidence>
<dbReference type="GO" id="GO:0005886">
    <property type="term" value="C:plasma membrane"/>
    <property type="evidence" value="ECO:0007669"/>
    <property type="project" value="UniProtKB-SubCell"/>
</dbReference>
<protein>
    <submittedName>
        <fullName evidence="9">Phosphonate transport system permease protein</fullName>
    </submittedName>
</protein>
<evidence type="ECO:0000256" key="3">
    <source>
        <dbReference type="ARBA" id="ARBA00022475"/>
    </source>
</evidence>
<comment type="similarity">
    <text evidence="7">Belongs to the binding-protein-dependent transport system permease family.</text>
</comment>
<organism evidence="9 10">
    <name type="scientific">Anaerosolibacter carboniphilus</name>
    <dbReference type="NCBI Taxonomy" id="1417629"/>
    <lineage>
        <taxon>Bacteria</taxon>
        <taxon>Bacillati</taxon>
        <taxon>Bacillota</taxon>
        <taxon>Clostridia</taxon>
        <taxon>Peptostreptococcales</taxon>
        <taxon>Thermotaleaceae</taxon>
        <taxon>Anaerosolibacter</taxon>
    </lineage>
</organism>
<dbReference type="Pfam" id="PF00528">
    <property type="entry name" value="BPD_transp_1"/>
    <property type="match status" value="1"/>
</dbReference>
<evidence type="ECO:0000259" key="8">
    <source>
        <dbReference type="PROSITE" id="PS50928"/>
    </source>
</evidence>
<comment type="subcellular location">
    <subcellularLocation>
        <location evidence="1 7">Cell membrane</location>
        <topology evidence="1 7">Multi-pass membrane protein</topology>
    </subcellularLocation>
</comment>
<dbReference type="RefSeq" id="WP_184310836.1">
    <property type="nucleotide sequence ID" value="NZ_JACHEN010000013.1"/>
</dbReference>
<evidence type="ECO:0000256" key="2">
    <source>
        <dbReference type="ARBA" id="ARBA00022448"/>
    </source>
</evidence>
<accession>A0A841KSC3</accession>
<comment type="caution">
    <text evidence="9">The sequence shown here is derived from an EMBL/GenBank/DDBJ whole genome shotgun (WGS) entry which is preliminary data.</text>
</comment>
<keyword evidence="2 7" id="KW-0813">Transport</keyword>
<dbReference type="AlphaFoldDB" id="A0A841KSC3"/>
<evidence type="ECO:0000256" key="4">
    <source>
        <dbReference type="ARBA" id="ARBA00022692"/>
    </source>
</evidence>
<dbReference type="GO" id="GO:0055085">
    <property type="term" value="P:transmembrane transport"/>
    <property type="evidence" value="ECO:0007669"/>
    <property type="project" value="InterPro"/>
</dbReference>
<dbReference type="PANTHER" id="PTHR30043:SF1">
    <property type="entry name" value="ABC TRANSPORT SYSTEM PERMEASE PROTEIN P69"/>
    <property type="match status" value="1"/>
</dbReference>
<keyword evidence="10" id="KW-1185">Reference proteome</keyword>
<dbReference type="Gene3D" id="1.10.3720.10">
    <property type="entry name" value="MetI-like"/>
    <property type="match status" value="1"/>
</dbReference>
<dbReference type="InterPro" id="IPR000515">
    <property type="entry name" value="MetI-like"/>
</dbReference>
<evidence type="ECO:0000256" key="1">
    <source>
        <dbReference type="ARBA" id="ARBA00004651"/>
    </source>
</evidence>
<sequence>MKKNQDFTHQRQLNFADFSLLFACILIIASWIFIFYVDQADLSKLISEKNAFHAKKFLKSMVGIGEENPAFASGEHWKNAFMLTYETLQMSLLAIGFSAIGMLLTVIPAARNAANGTLTLTKKWYSQILFVFIRFLYIFSRAVPELVWAMIIIFIFKPGILPGALALALHNFGILGKLCAEVIEDLDLRPIRNLASSGANTGQILMYGVIPTVMPKFITFILYRWEVIIRTTIVVGFVGAGGLGLHFKLSMSWFNYSEITLILICYLLLVFLADLLSEGFRKMIE</sequence>
<evidence type="ECO:0000256" key="5">
    <source>
        <dbReference type="ARBA" id="ARBA00022989"/>
    </source>
</evidence>
<dbReference type="EMBL" id="JACHEN010000013">
    <property type="protein sequence ID" value="MBB6216303.1"/>
    <property type="molecule type" value="Genomic_DNA"/>
</dbReference>
<gene>
    <name evidence="9" type="ORF">HNQ80_002402</name>
</gene>
<evidence type="ECO:0000256" key="6">
    <source>
        <dbReference type="ARBA" id="ARBA00023136"/>
    </source>
</evidence>
<feature type="transmembrane region" description="Helical" evidence="7">
    <location>
        <begin position="227"/>
        <end position="247"/>
    </location>
</feature>
<name>A0A841KSC3_9FIRM</name>
<dbReference type="CDD" id="cd06261">
    <property type="entry name" value="TM_PBP2"/>
    <property type="match status" value="1"/>
</dbReference>
<feature type="transmembrane region" description="Helical" evidence="7">
    <location>
        <begin position="92"/>
        <end position="112"/>
    </location>
</feature>
<dbReference type="InterPro" id="IPR035906">
    <property type="entry name" value="MetI-like_sf"/>
</dbReference>
<feature type="transmembrane region" description="Helical" evidence="7">
    <location>
        <begin position="124"/>
        <end position="140"/>
    </location>
</feature>
<evidence type="ECO:0000313" key="10">
    <source>
        <dbReference type="Proteomes" id="UP000579281"/>
    </source>
</evidence>
<keyword evidence="6 7" id="KW-0472">Membrane</keyword>
<feature type="transmembrane region" description="Helical" evidence="7">
    <location>
        <begin position="146"/>
        <end position="169"/>
    </location>
</feature>
<evidence type="ECO:0000256" key="7">
    <source>
        <dbReference type="RuleBase" id="RU363032"/>
    </source>
</evidence>
<keyword evidence="4 7" id="KW-0812">Transmembrane</keyword>